<dbReference type="Pfam" id="PF12570">
    <property type="entry name" value="DUF3750"/>
    <property type="match status" value="1"/>
</dbReference>
<keyword evidence="2" id="KW-1185">Reference proteome</keyword>
<organism evidence="1 2">
    <name type="scientific">Marinimicrococcus flavescens</name>
    <dbReference type="NCBI Taxonomy" id="3031815"/>
    <lineage>
        <taxon>Bacteria</taxon>
        <taxon>Pseudomonadati</taxon>
        <taxon>Pseudomonadota</taxon>
        <taxon>Alphaproteobacteria</taxon>
        <taxon>Geminicoccales</taxon>
        <taxon>Geminicoccaceae</taxon>
        <taxon>Marinimicrococcus</taxon>
    </lineage>
</organism>
<protein>
    <submittedName>
        <fullName evidence="1">DUF3750 domain-containing protein</fullName>
    </submittedName>
</protein>
<gene>
    <name evidence="1" type="ORF">PZ740_13500</name>
</gene>
<reference evidence="1 2" key="1">
    <citation type="submission" date="2023-03" db="EMBL/GenBank/DDBJ databases">
        <title>YIM 152171 draft genome.</title>
        <authorList>
            <person name="Yang Z."/>
        </authorList>
    </citation>
    <scope>NUCLEOTIDE SEQUENCE [LARGE SCALE GENOMIC DNA]</scope>
    <source>
        <strain evidence="1 2">YIM 152171</strain>
    </source>
</reference>
<dbReference type="RefSeq" id="WP_327789816.1">
    <property type="nucleotide sequence ID" value="NZ_JARGEQ010000126.1"/>
</dbReference>
<dbReference type="EMBL" id="JARGEQ010000126">
    <property type="protein sequence ID" value="MDF1587397.1"/>
    <property type="molecule type" value="Genomic_DNA"/>
</dbReference>
<dbReference type="AlphaFoldDB" id="A0AAP3XSU3"/>
<comment type="caution">
    <text evidence="1">The sequence shown here is derived from an EMBL/GenBank/DDBJ whole genome shotgun (WGS) entry which is preliminary data.</text>
</comment>
<evidence type="ECO:0000313" key="2">
    <source>
        <dbReference type="Proteomes" id="UP001301140"/>
    </source>
</evidence>
<proteinExistence type="predicted"/>
<dbReference type="InterPro" id="IPR022224">
    <property type="entry name" value="DUF3750"/>
</dbReference>
<evidence type="ECO:0000313" key="1">
    <source>
        <dbReference type="EMBL" id="MDF1587397.1"/>
    </source>
</evidence>
<sequence length="243" mass="26185">MKLLLAAFAFVLLPIVFTAGVLGSTARHWSTARWDSAGLAPAPAAHPGPVVQVYAARAWGWKGAFAVHSWIVLKPENAEAYERWDVVGWGVGRGLPAVRRNIREPDGYWAGSRPELVGSLEGAEAAAAIPRIQAAIERYPYRDTYRTWPGPNSNTFVAWLIREVPELKAEMPANAVGKDFLGTTALFAAAPSKTGFQISLFGLLGLTLALQEGVEVNFMGLVLGLDPQDLAIKLPGVGRLGMR</sequence>
<dbReference type="Proteomes" id="UP001301140">
    <property type="component" value="Unassembled WGS sequence"/>
</dbReference>
<accession>A0AAP3XSU3</accession>
<name>A0AAP3XSU3_9PROT</name>